<dbReference type="InterPro" id="IPR025547">
    <property type="entry name" value="YtzH"/>
</dbReference>
<protein>
    <recommendedName>
        <fullName evidence="3">YtzH-like protein</fullName>
    </recommendedName>
</protein>
<accession>A0A8J2TSQ6</accession>
<comment type="caution">
    <text evidence="1">The sequence shown here is derived from an EMBL/GenBank/DDBJ whole genome shotgun (WGS) entry which is preliminary data.</text>
</comment>
<organism evidence="1 2">
    <name type="scientific">Compostibacillus humi</name>
    <dbReference type="NCBI Taxonomy" id="1245525"/>
    <lineage>
        <taxon>Bacteria</taxon>
        <taxon>Bacillati</taxon>
        <taxon>Bacillota</taxon>
        <taxon>Bacilli</taxon>
        <taxon>Bacillales</taxon>
        <taxon>Bacillaceae</taxon>
        <taxon>Compostibacillus</taxon>
    </lineage>
</organism>
<dbReference type="Pfam" id="PF14165">
    <property type="entry name" value="YtzH"/>
    <property type="match status" value="1"/>
</dbReference>
<evidence type="ECO:0000313" key="2">
    <source>
        <dbReference type="Proteomes" id="UP000602050"/>
    </source>
</evidence>
<reference evidence="1" key="1">
    <citation type="journal article" date="2014" name="Int. J. Syst. Evol. Microbiol.">
        <title>Complete genome sequence of Corynebacterium casei LMG S-19264T (=DSM 44701T), isolated from a smear-ripened cheese.</title>
        <authorList>
            <consortium name="US DOE Joint Genome Institute (JGI-PGF)"/>
            <person name="Walter F."/>
            <person name="Albersmeier A."/>
            <person name="Kalinowski J."/>
            <person name="Ruckert C."/>
        </authorList>
    </citation>
    <scope>NUCLEOTIDE SEQUENCE</scope>
    <source>
        <strain evidence="1">CGMCC 1.12360</strain>
    </source>
</reference>
<keyword evidence="2" id="KW-1185">Reference proteome</keyword>
<dbReference type="AlphaFoldDB" id="A0A8J2TSQ6"/>
<reference evidence="1" key="2">
    <citation type="submission" date="2020-09" db="EMBL/GenBank/DDBJ databases">
        <authorList>
            <person name="Sun Q."/>
            <person name="Zhou Y."/>
        </authorList>
    </citation>
    <scope>NUCLEOTIDE SEQUENCE</scope>
    <source>
        <strain evidence="1">CGMCC 1.12360</strain>
    </source>
</reference>
<sequence length="95" mass="11023">MTLTTNHLLTLLQDILHEQSSELQADVSEYQQIKRLVKTMMANNSISNETLLQLLPEIYNYGRLGENAQNMEELIHSNKDNIEQWLHAIDETTLQ</sequence>
<name>A0A8J2TSQ6_9BACI</name>
<dbReference type="Proteomes" id="UP000602050">
    <property type="component" value="Unassembled WGS sequence"/>
</dbReference>
<evidence type="ECO:0000313" key="1">
    <source>
        <dbReference type="EMBL" id="GFZ87380.1"/>
    </source>
</evidence>
<proteinExistence type="predicted"/>
<gene>
    <name evidence="1" type="ORF">GCM10010978_29000</name>
</gene>
<evidence type="ECO:0008006" key="3">
    <source>
        <dbReference type="Google" id="ProtNLM"/>
    </source>
</evidence>
<dbReference type="EMBL" id="BMEV01000073">
    <property type="protein sequence ID" value="GFZ87380.1"/>
    <property type="molecule type" value="Genomic_DNA"/>
</dbReference>
<dbReference type="RefSeq" id="WP_188393138.1">
    <property type="nucleotide sequence ID" value="NZ_BMEV01000073.1"/>
</dbReference>